<name>A0A7X5TTY3_9MICO</name>
<dbReference type="InterPro" id="IPR050251">
    <property type="entry name" value="HpcH-HpaI_aldolase"/>
</dbReference>
<comment type="similarity">
    <text evidence="1">Belongs to the HpcH/HpaI aldolase family.</text>
</comment>
<dbReference type="SUPFAM" id="SSF51621">
    <property type="entry name" value="Phosphoenolpyruvate/pyruvate domain"/>
    <property type="match status" value="1"/>
</dbReference>
<dbReference type="Pfam" id="PF03328">
    <property type="entry name" value="HpcH_HpaI"/>
    <property type="match status" value="1"/>
</dbReference>
<sequence>MRTNRLKDSLIANQPSVGTWLTFGSANVAEALANTGFDWLVVDMEHGASDVTAVADQLRAIDAAGARGSRTSAAVRVSSRDAAQVQRVMDAGAETVIFPKIETADEARAAVNAMRFPQGANGGLRGVAGMVRAGSFGLDAHYLLTANARACTIVQIESLQALQNSEYIAAVTGVDCLFIGPADLSASLGHLGNVNHPEVQLAIGAIIRAAHKFGKAVGIYAADAESAAAYRAAGVACIALHSDVNWLTAGAIDARVAFADRLSVSAPEAIESAGVEQVPAAQNQQSTYGA</sequence>
<keyword evidence="6" id="KW-1185">Reference proteome</keyword>
<keyword evidence="3 5" id="KW-0456">Lyase</keyword>
<dbReference type="Proteomes" id="UP000541033">
    <property type="component" value="Unassembled WGS sequence"/>
</dbReference>
<evidence type="ECO:0000256" key="3">
    <source>
        <dbReference type="ARBA" id="ARBA00023239"/>
    </source>
</evidence>
<dbReference type="PANTHER" id="PTHR30502:SF0">
    <property type="entry name" value="PHOSPHOENOLPYRUVATE CARBOXYLASE FAMILY PROTEIN"/>
    <property type="match status" value="1"/>
</dbReference>
<dbReference type="InterPro" id="IPR040442">
    <property type="entry name" value="Pyrv_kinase-like_dom_sf"/>
</dbReference>
<accession>A0A7X5TTY3</accession>
<gene>
    <name evidence="5" type="ORF">FHX76_001877</name>
</gene>
<dbReference type="InterPro" id="IPR015813">
    <property type="entry name" value="Pyrv/PenolPyrv_kinase-like_dom"/>
</dbReference>
<dbReference type="PANTHER" id="PTHR30502">
    <property type="entry name" value="2-KETO-3-DEOXY-L-RHAMNONATE ALDOLASE"/>
    <property type="match status" value="1"/>
</dbReference>
<evidence type="ECO:0000256" key="2">
    <source>
        <dbReference type="ARBA" id="ARBA00022723"/>
    </source>
</evidence>
<evidence type="ECO:0000313" key="6">
    <source>
        <dbReference type="Proteomes" id="UP000541033"/>
    </source>
</evidence>
<dbReference type="EMBL" id="JAAMOX010000001">
    <property type="protein sequence ID" value="NIH54009.1"/>
    <property type="molecule type" value="Genomic_DNA"/>
</dbReference>
<dbReference type="GO" id="GO:0046872">
    <property type="term" value="F:metal ion binding"/>
    <property type="evidence" value="ECO:0007669"/>
    <property type="project" value="UniProtKB-KW"/>
</dbReference>
<keyword evidence="2" id="KW-0479">Metal-binding</keyword>
<organism evidence="5 6">
    <name type="scientific">Lysinibacter cavernae</name>
    <dbReference type="NCBI Taxonomy" id="1640652"/>
    <lineage>
        <taxon>Bacteria</taxon>
        <taxon>Bacillati</taxon>
        <taxon>Actinomycetota</taxon>
        <taxon>Actinomycetes</taxon>
        <taxon>Micrococcales</taxon>
        <taxon>Microbacteriaceae</taxon>
        <taxon>Lysinibacter</taxon>
    </lineage>
</organism>
<comment type="caution">
    <text evidence="5">The sequence shown here is derived from an EMBL/GenBank/DDBJ whole genome shotgun (WGS) entry which is preliminary data.</text>
</comment>
<dbReference type="GO" id="GO:0005737">
    <property type="term" value="C:cytoplasm"/>
    <property type="evidence" value="ECO:0007669"/>
    <property type="project" value="TreeGrafter"/>
</dbReference>
<reference evidence="5 6" key="1">
    <citation type="submission" date="2020-02" db="EMBL/GenBank/DDBJ databases">
        <title>Sequencing the genomes of 1000 actinobacteria strains.</title>
        <authorList>
            <person name="Klenk H.-P."/>
        </authorList>
    </citation>
    <scope>NUCLEOTIDE SEQUENCE [LARGE SCALE GENOMIC DNA]</scope>
    <source>
        <strain evidence="5 6">DSM 27960</strain>
    </source>
</reference>
<dbReference type="AlphaFoldDB" id="A0A7X5TTY3"/>
<evidence type="ECO:0000313" key="5">
    <source>
        <dbReference type="EMBL" id="NIH54009.1"/>
    </source>
</evidence>
<proteinExistence type="inferred from homology"/>
<dbReference type="RefSeq" id="WP_167150077.1">
    <property type="nucleotide sequence ID" value="NZ_JAAMOX010000001.1"/>
</dbReference>
<dbReference type="InterPro" id="IPR005000">
    <property type="entry name" value="Aldolase/citrate-lyase_domain"/>
</dbReference>
<dbReference type="Gene3D" id="3.20.20.60">
    <property type="entry name" value="Phosphoenolpyruvate-binding domains"/>
    <property type="match status" value="1"/>
</dbReference>
<evidence type="ECO:0000259" key="4">
    <source>
        <dbReference type="Pfam" id="PF03328"/>
    </source>
</evidence>
<feature type="domain" description="HpcH/HpaI aldolase/citrate lyase" evidence="4">
    <location>
        <begin position="18"/>
        <end position="245"/>
    </location>
</feature>
<evidence type="ECO:0000256" key="1">
    <source>
        <dbReference type="ARBA" id="ARBA00005568"/>
    </source>
</evidence>
<dbReference type="GO" id="GO:0008672">
    <property type="term" value="F:2-dehydro-3-deoxyglucarate aldolase activity"/>
    <property type="evidence" value="ECO:0007669"/>
    <property type="project" value="UniProtKB-EC"/>
</dbReference>
<protein>
    <submittedName>
        <fullName evidence="5">2-dehydro-3-deoxyglucarate aldolase</fullName>
        <ecNumber evidence="5">4.1.2.20</ecNumber>
    </submittedName>
</protein>
<dbReference type="EC" id="4.1.2.20" evidence="5"/>